<protein>
    <submittedName>
        <fullName evidence="2">Uncharacterized protein</fullName>
    </submittedName>
</protein>
<dbReference type="Gramene" id="ONK72006">
    <property type="protein sequence ID" value="ONK72006"/>
    <property type="gene ID" value="A4U43_C04F14670"/>
</dbReference>
<evidence type="ECO:0000313" key="2">
    <source>
        <dbReference type="EMBL" id="ONK72006.1"/>
    </source>
</evidence>
<gene>
    <name evidence="2" type="ORF">A4U43_C04F14670</name>
</gene>
<dbReference type="Proteomes" id="UP000243459">
    <property type="component" value="Chromosome 4"/>
</dbReference>
<dbReference type="AlphaFoldDB" id="A0A5P1F0V7"/>
<feature type="region of interest" description="Disordered" evidence="1">
    <location>
        <begin position="166"/>
        <end position="196"/>
    </location>
</feature>
<reference evidence="3" key="1">
    <citation type="journal article" date="2017" name="Nat. Commun.">
        <title>The asparagus genome sheds light on the origin and evolution of a young Y chromosome.</title>
        <authorList>
            <person name="Harkess A."/>
            <person name="Zhou J."/>
            <person name="Xu C."/>
            <person name="Bowers J.E."/>
            <person name="Van der Hulst R."/>
            <person name="Ayyampalayam S."/>
            <person name="Mercati F."/>
            <person name="Riccardi P."/>
            <person name="McKain M.R."/>
            <person name="Kakrana A."/>
            <person name="Tang H."/>
            <person name="Ray J."/>
            <person name="Groenendijk J."/>
            <person name="Arikit S."/>
            <person name="Mathioni S.M."/>
            <person name="Nakano M."/>
            <person name="Shan H."/>
            <person name="Telgmann-Rauber A."/>
            <person name="Kanno A."/>
            <person name="Yue Z."/>
            <person name="Chen H."/>
            <person name="Li W."/>
            <person name="Chen Y."/>
            <person name="Xu X."/>
            <person name="Zhang Y."/>
            <person name="Luo S."/>
            <person name="Chen H."/>
            <person name="Gao J."/>
            <person name="Mao Z."/>
            <person name="Pires J.C."/>
            <person name="Luo M."/>
            <person name="Kudrna D."/>
            <person name="Wing R.A."/>
            <person name="Meyers B.C."/>
            <person name="Yi K."/>
            <person name="Kong H."/>
            <person name="Lavrijsen P."/>
            <person name="Sunseri F."/>
            <person name="Falavigna A."/>
            <person name="Ye Y."/>
            <person name="Leebens-Mack J.H."/>
            <person name="Chen G."/>
        </authorList>
    </citation>
    <scope>NUCLEOTIDE SEQUENCE [LARGE SCALE GENOMIC DNA]</scope>
    <source>
        <strain evidence="3">cv. DH0086</strain>
    </source>
</reference>
<dbReference type="EMBL" id="CM007384">
    <property type="protein sequence ID" value="ONK72006.1"/>
    <property type="molecule type" value="Genomic_DNA"/>
</dbReference>
<accession>A0A5P1F0V7</accession>
<name>A0A5P1F0V7_ASPOF</name>
<evidence type="ECO:0000256" key="1">
    <source>
        <dbReference type="SAM" id="MobiDB-lite"/>
    </source>
</evidence>
<sequence>MREAPLHDREVFSVWQMGQHHLRRFPSRSPLNISKPGEGSEEEMKSMESEELLMLRDSLVDVEKPEPYLPCRFANQFGYDQIYVGNPNQRLQTRGGLVDGARAWLWNITGCTGAKFSLPGVERKLELTFLQCRWLLAANEHVPVQTITESTDEEASRVATRMVYESELEKRKRDPVGLPSHPQQKEPTMEPQVTPN</sequence>
<keyword evidence="3" id="KW-1185">Reference proteome</keyword>
<organism evidence="2 3">
    <name type="scientific">Asparagus officinalis</name>
    <name type="common">Garden asparagus</name>
    <dbReference type="NCBI Taxonomy" id="4686"/>
    <lineage>
        <taxon>Eukaryota</taxon>
        <taxon>Viridiplantae</taxon>
        <taxon>Streptophyta</taxon>
        <taxon>Embryophyta</taxon>
        <taxon>Tracheophyta</taxon>
        <taxon>Spermatophyta</taxon>
        <taxon>Magnoliopsida</taxon>
        <taxon>Liliopsida</taxon>
        <taxon>Asparagales</taxon>
        <taxon>Asparagaceae</taxon>
        <taxon>Asparagoideae</taxon>
        <taxon>Asparagus</taxon>
    </lineage>
</organism>
<feature type="region of interest" description="Disordered" evidence="1">
    <location>
        <begin position="26"/>
        <end position="47"/>
    </location>
</feature>
<evidence type="ECO:0000313" key="3">
    <source>
        <dbReference type="Proteomes" id="UP000243459"/>
    </source>
</evidence>
<proteinExistence type="predicted"/>